<accession>A0A5X6LQB5</accession>
<feature type="transmembrane region" description="Helical" evidence="1">
    <location>
        <begin position="43"/>
        <end position="70"/>
    </location>
</feature>
<proteinExistence type="predicted"/>
<reference evidence="2" key="1">
    <citation type="submission" date="2018-12" db="EMBL/GenBank/DDBJ databases">
        <authorList>
            <person name="Ashton P.M."/>
            <person name="Dallman T."/>
            <person name="Nair S."/>
            <person name="De Pinna E."/>
            <person name="Peters T."/>
            <person name="Grant K."/>
        </authorList>
    </citation>
    <scope>NUCLEOTIDE SEQUENCE</scope>
    <source>
        <strain evidence="2">653638</strain>
    </source>
</reference>
<keyword evidence="1" id="KW-0472">Membrane</keyword>
<feature type="transmembrane region" description="Helical" evidence="1">
    <location>
        <begin position="126"/>
        <end position="146"/>
    </location>
</feature>
<evidence type="ECO:0000313" key="2">
    <source>
        <dbReference type="EMBL" id="ECA3860885.1"/>
    </source>
</evidence>
<name>A0A5X6LQB5_SALNE</name>
<keyword evidence="1" id="KW-0812">Transmembrane</keyword>
<dbReference type="AlphaFoldDB" id="A0A5X6LQB5"/>
<sequence length="153" mass="17010">MLTNQAIVIINLATWGVSILIAVVFSLIAVFCENQYIEIKPEGIIGIATLLGTFSFTMTGFIAAIGAYIISVSDKTSFLRWRQQGYINIFYHIYGQSIVFLLVTFLLCMVAIIMPFNVALTVLKCGLYILILNIVHIILITVITLGQMQKKIS</sequence>
<organism evidence="2">
    <name type="scientific">Salmonella newport</name>
    <dbReference type="NCBI Taxonomy" id="108619"/>
    <lineage>
        <taxon>Bacteria</taxon>
        <taxon>Pseudomonadati</taxon>
        <taxon>Pseudomonadota</taxon>
        <taxon>Gammaproteobacteria</taxon>
        <taxon>Enterobacterales</taxon>
        <taxon>Enterobacteriaceae</taxon>
        <taxon>Salmonella</taxon>
    </lineage>
</organism>
<comment type="caution">
    <text evidence="2">The sequence shown here is derived from an EMBL/GenBank/DDBJ whole genome shotgun (WGS) entry which is preliminary data.</text>
</comment>
<keyword evidence="1" id="KW-1133">Transmembrane helix</keyword>
<feature type="transmembrane region" description="Helical" evidence="1">
    <location>
        <begin position="7"/>
        <end position="31"/>
    </location>
</feature>
<evidence type="ECO:0000256" key="1">
    <source>
        <dbReference type="SAM" id="Phobius"/>
    </source>
</evidence>
<dbReference type="EMBL" id="AAHUEO010000007">
    <property type="protein sequence ID" value="ECA3860885.1"/>
    <property type="molecule type" value="Genomic_DNA"/>
</dbReference>
<gene>
    <name evidence="2" type="ORF">EKG93_08140</name>
</gene>
<protein>
    <submittedName>
        <fullName evidence="2">Uncharacterized protein</fullName>
    </submittedName>
</protein>
<feature type="transmembrane region" description="Helical" evidence="1">
    <location>
        <begin position="91"/>
        <end position="114"/>
    </location>
</feature>